<dbReference type="VEuPathDB" id="FungiDB:PNEJI1_002273"/>
<dbReference type="STRING" id="1209962.L0PBP5"/>
<dbReference type="EMBL" id="CAKM01000070">
    <property type="protein sequence ID" value="CCJ28422.1"/>
    <property type="molecule type" value="Genomic_DNA"/>
</dbReference>
<evidence type="ECO:0000313" key="4">
    <source>
        <dbReference type="EMBL" id="CCJ29816.1"/>
    </source>
</evidence>
<evidence type="ECO:0000313" key="3">
    <source>
        <dbReference type="EMBL" id="CCJ28422.1"/>
    </source>
</evidence>
<dbReference type="InterPro" id="IPR036249">
    <property type="entry name" value="Thioredoxin-like_sf"/>
</dbReference>
<organism evidence="5">
    <name type="scientific">Pneumocystis jirovecii</name>
    <name type="common">Human pneumocystis pneumonia agent</name>
    <dbReference type="NCBI Taxonomy" id="42068"/>
    <lineage>
        <taxon>Eukaryota</taxon>
        <taxon>Fungi</taxon>
        <taxon>Dikarya</taxon>
        <taxon>Ascomycota</taxon>
        <taxon>Taphrinomycotina</taxon>
        <taxon>Pneumocystomycetes</taxon>
        <taxon>Pneumocystaceae</taxon>
        <taxon>Pneumocystis</taxon>
    </lineage>
</organism>
<dbReference type="SUPFAM" id="SSF52833">
    <property type="entry name" value="Thioredoxin-like"/>
    <property type="match status" value="1"/>
</dbReference>
<dbReference type="Proteomes" id="UP000010422">
    <property type="component" value="Unassembled WGS sequence"/>
</dbReference>
<dbReference type="PANTHER" id="PTHR45809">
    <property type="entry name" value="VIRAL IAP-ASSOCIATED FACTOR HOMOLOG"/>
    <property type="match status" value="1"/>
</dbReference>
<feature type="compositionally biased region" description="Basic and acidic residues" evidence="2">
    <location>
        <begin position="23"/>
        <end position="33"/>
    </location>
</feature>
<sequence>MNEDTENDLLRAHGILPPLPNKTESDNDEKNDTASDAAEASPGSEWEDLEDDQILMNIRQRRREEIKAYAERAKYGEILPIQRAEWATEVNEATSRQLSMILVQLANEHPYIKIVKIQGDQAIEGYPDKNLPTLLAYYKGELVGQKISVSVNQEEIEEWLIKMSVVEYKEVNRHRRLRICRTEPRDDIDELEEMRKHDSKKYEKIQSEQPSIKRAFPPVG</sequence>
<gene>
    <name evidence="3" type="ORF">PNEJI1_002273</name>
    <name evidence="4" type="ORF">PNEJI1_002632</name>
</gene>
<comment type="caution">
    <text evidence="4">The sequence shown here is derived from an EMBL/GenBank/DDBJ whole genome shotgun (WGS) entry which is preliminary data.</text>
</comment>
<reference evidence="4 5" key="1">
    <citation type="journal article" date="2012" name="MBio">
        <title>De novo assembly of the Pneumocystis jirovecii genome from a single bronchoalveolar lavage fluid specimen from a patient.</title>
        <authorList>
            <person name="Cisse O.H."/>
            <person name="Pagni M."/>
            <person name="Hauser P.M."/>
        </authorList>
    </citation>
    <scope>NUCLEOTIDE SEQUENCE [LARGE SCALE GENOMIC DNA]</scope>
    <source>
        <strain evidence="4 5">SE8</strain>
    </source>
</reference>
<protein>
    <recommendedName>
        <fullName evidence="6">Phosducin thioredoxin-like domain-containing protein</fullName>
    </recommendedName>
</protein>
<accession>L0PBP5</accession>
<dbReference type="Gene3D" id="3.40.30.10">
    <property type="entry name" value="Glutaredoxin"/>
    <property type="match status" value="1"/>
</dbReference>
<comment type="similarity">
    <text evidence="1">Belongs to the phosducin family.</text>
</comment>
<name>L0PBP5_PNEJI</name>
<dbReference type="GO" id="GO:0006457">
    <property type="term" value="P:protein folding"/>
    <property type="evidence" value="ECO:0007669"/>
    <property type="project" value="TreeGrafter"/>
</dbReference>
<dbReference type="FunCoup" id="L0PBP5">
    <property type="interactions" value="279"/>
</dbReference>
<evidence type="ECO:0008006" key="6">
    <source>
        <dbReference type="Google" id="ProtNLM"/>
    </source>
</evidence>
<feature type="region of interest" description="Disordered" evidence="2">
    <location>
        <begin position="190"/>
        <end position="220"/>
    </location>
</feature>
<feature type="compositionally biased region" description="Basic and acidic residues" evidence="2">
    <location>
        <begin position="193"/>
        <end position="206"/>
    </location>
</feature>
<evidence type="ECO:0000256" key="1">
    <source>
        <dbReference type="ARBA" id="ARBA00009686"/>
    </source>
</evidence>
<dbReference type="GO" id="GO:0005737">
    <property type="term" value="C:cytoplasm"/>
    <property type="evidence" value="ECO:0007669"/>
    <property type="project" value="TreeGrafter"/>
</dbReference>
<dbReference type="EMBL" id="CAKM01000216">
    <property type="protein sequence ID" value="CCJ29816.1"/>
    <property type="molecule type" value="Genomic_DNA"/>
</dbReference>
<dbReference type="VEuPathDB" id="FungiDB:PNEJI1_002632"/>
<dbReference type="InterPro" id="IPR051498">
    <property type="entry name" value="Phosducin-like_chap/apop_reg"/>
</dbReference>
<evidence type="ECO:0000256" key="2">
    <source>
        <dbReference type="SAM" id="MobiDB-lite"/>
    </source>
</evidence>
<feature type="region of interest" description="Disordered" evidence="2">
    <location>
        <begin position="1"/>
        <end position="50"/>
    </location>
</feature>
<evidence type="ECO:0000313" key="5">
    <source>
        <dbReference type="Proteomes" id="UP000010422"/>
    </source>
</evidence>
<proteinExistence type="inferred from homology"/>
<dbReference type="AlphaFoldDB" id="L0PBP5"/>
<dbReference type="PANTHER" id="PTHR45809:SF3">
    <property type="entry name" value="VIRAL IAP-ASSOCIATED FACTOR HOMOLOG"/>
    <property type="match status" value="1"/>
</dbReference>